<dbReference type="SUPFAM" id="SSF51182">
    <property type="entry name" value="RmlC-like cupins"/>
    <property type="match status" value="1"/>
</dbReference>
<dbReference type="Gene3D" id="2.60.120.10">
    <property type="entry name" value="Jelly Rolls"/>
    <property type="match status" value="1"/>
</dbReference>
<sequence>MALNHVKSGEIVDLRPLGERLPGAKTTALAKTEAFEAIRLVVPAGRDIAPYEVAGPITLHCLEGRVVLELPDAGVELSAGQWIYLDGGVRHALKGLENSSLLLTILFDP</sequence>
<proteinExistence type="predicted"/>
<dbReference type="InterPro" id="IPR011051">
    <property type="entry name" value="RmlC_Cupin_sf"/>
</dbReference>
<dbReference type="RefSeq" id="WP_199048462.1">
    <property type="nucleotide sequence ID" value="NZ_JAELXT010000007.1"/>
</dbReference>
<dbReference type="InterPro" id="IPR014710">
    <property type="entry name" value="RmlC-like_jellyroll"/>
</dbReference>
<name>A0ABS0XZQ8_9HYPH</name>
<comment type="caution">
    <text evidence="1">The sequence shown here is derived from an EMBL/GenBank/DDBJ whole genome shotgun (WGS) entry which is preliminary data.</text>
</comment>
<accession>A0ABS0XZQ8</accession>
<keyword evidence="2" id="KW-1185">Reference proteome</keyword>
<dbReference type="Proteomes" id="UP000620670">
    <property type="component" value="Unassembled WGS sequence"/>
</dbReference>
<evidence type="ECO:0000313" key="2">
    <source>
        <dbReference type="Proteomes" id="UP000620670"/>
    </source>
</evidence>
<dbReference type="EMBL" id="JAELXT010000007">
    <property type="protein sequence ID" value="MBJ6125542.1"/>
    <property type="molecule type" value="Genomic_DNA"/>
</dbReference>
<protein>
    <submittedName>
        <fullName evidence="1">Cupin</fullName>
    </submittedName>
</protein>
<evidence type="ECO:0000313" key="1">
    <source>
        <dbReference type="EMBL" id="MBJ6125542.1"/>
    </source>
</evidence>
<gene>
    <name evidence="1" type="ORF">JAO75_08965</name>
</gene>
<organism evidence="1 2">
    <name type="scientific">Microvirga splendida</name>
    <dbReference type="NCBI Taxonomy" id="2795727"/>
    <lineage>
        <taxon>Bacteria</taxon>
        <taxon>Pseudomonadati</taxon>
        <taxon>Pseudomonadota</taxon>
        <taxon>Alphaproteobacteria</taxon>
        <taxon>Hyphomicrobiales</taxon>
        <taxon>Methylobacteriaceae</taxon>
        <taxon>Microvirga</taxon>
    </lineage>
</organism>
<reference evidence="2" key="1">
    <citation type="submission" date="2020-12" db="EMBL/GenBank/DDBJ databases">
        <title>Hymenobacter sp.</title>
        <authorList>
            <person name="Kim M.K."/>
        </authorList>
    </citation>
    <scope>NUCLEOTIDE SEQUENCE [LARGE SCALE GENOMIC DNA]</scope>
    <source>
        <strain evidence="2">BT325</strain>
    </source>
</reference>